<sequence>MRARMAGVHDGHLMTDPVQRGDDMGTDETGSAGDEYVGHGPTLEPAGRRRRP</sequence>
<dbReference type="EMBL" id="BOPD01000022">
    <property type="protein sequence ID" value="GIJ34554.1"/>
    <property type="molecule type" value="Genomic_DNA"/>
</dbReference>
<gene>
    <name evidence="2" type="ORF">Vse01_37020</name>
</gene>
<proteinExistence type="predicted"/>
<keyword evidence="3" id="KW-1185">Reference proteome</keyword>
<organism evidence="2 3">
    <name type="scientific">Micromonospora sediminimaris</name>
    <dbReference type="NCBI Taxonomy" id="547162"/>
    <lineage>
        <taxon>Bacteria</taxon>
        <taxon>Bacillati</taxon>
        <taxon>Actinomycetota</taxon>
        <taxon>Actinomycetes</taxon>
        <taxon>Micromonosporales</taxon>
        <taxon>Micromonosporaceae</taxon>
        <taxon>Micromonospora</taxon>
    </lineage>
</organism>
<evidence type="ECO:0000313" key="2">
    <source>
        <dbReference type="EMBL" id="GIJ34554.1"/>
    </source>
</evidence>
<reference evidence="2" key="1">
    <citation type="submission" date="2021-01" db="EMBL/GenBank/DDBJ databases">
        <title>Whole genome shotgun sequence of Verrucosispora sediminis NBRC 107745.</title>
        <authorList>
            <person name="Komaki H."/>
            <person name="Tamura T."/>
        </authorList>
    </citation>
    <scope>NUCLEOTIDE SEQUENCE</scope>
    <source>
        <strain evidence="2">NBRC 107745</strain>
    </source>
</reference>
<evidence type="ECO:0000256" key="1">
    <source>
        <dbReference type="SAM" id="MobiDB-lite"/>
    </source>
</evidence>
<dbReference type="Proteomes" id="UP000607311">
    <property type="component" value="Unassembled WGS sequence"/>
</dbReference>
<feature type="region of interest" description="Disordered" evidence="1">
    <location>
        <begin position="1"/>
        <end position="52"/>
    </location>
</feature>
<comment type="caution">
    <text evidence="2">The sequence shown here is derived from an EMBL/GenBank/DDBJ whole genome shotgun (WGS) entry which is preliminary data.</text>
</comment>
<accession>A0A9W5UTZ9</accession>
<protein>
    <submittedName>
        <fullName evidence="2">Uncharacterized protein</fullName>
    </submittedName>
</protein>
<evidence type="ECO:0000313" key="3">
    <source>
        <dbReference type="Proteomes" id="UP000607311"/>
    </source>
</evidence>
<name>A0A9W5UTZ9_9ACTN</name>
<dbReference type="AlphaFoldDB" id="A0A9W5UTZ9"/>
<feature type="compositionally biased region" description="Basic and acidic residues" evidence="1">
    <location>
        <begin position="7"/>
        <end position="23"/>
    </location>
</feature>